<feature type="domain" description="Phosphoenolpyruvate carboxykinase C-terminal P-loop" evidence="10">
    <location>
        <begin position="245"/>
        <end position="610"/>
    </location>
</feature>
<dbReference type="OMA" id="SEHMFIT"/>
<comment type="caution">
    <text evidence="12">The sequence shown here is derived from an EMBL/GenBank/DDBJ whole genome shotgun (WGS) entry which is preliminary data.</text>
</comment>
<dbReference type="Pfam" id="PF17297">
    <property type="entry name" value="PEPCK_N"/>
    <property type="match status" value="1"/>
</dbReference>
<evidence type="ECO:0000256" key="8">
    <source>
        <dbReference type="ARBA" id="ARBA00023211"/>
    </source>
</evidence>
<dbReference type="SUPFAM" id="SSF68923">
    <property type="entry name" value="PEP carboxykinase N-terminal domain"/>
    <property type="match status" value="1"/>
</dbReference>
<dbReference type="GO" id="GO:0042594">
    <property type="term" value="P:response to starvation"/>
    <property type="evidence" value="ECO:0007669"/>
    <property type="project" value="TreeGrafter"/>
</dbReference>
<dbReference type="Gene3D" id="3.40.449.10">
    <property type="entry name" value="Phosphoenolpyruvate Carboxykinase, domain 1"/>
    <property type="match status" value="1"/>
</dbReference>
<gene>
    <name evidence="12" type="ORF">M0811_11894</name>
</gene>
<sequence length="631" mass="72032">MEKYEKFFIQKQDYQKLLKTQNQKLYKIIQEAIDRMKPKDVVVIDDSKEDRERIRKLAIERGEERGLKIKGHTIHYDAYNDQGRDKANTRVLLEKGETLSRSLSFGERESNLKDIYNIMDGIMDGKTMIIAFFTLGPRNSRFMIPALQITDSFYVTHSEQILYRPGFQTFCDLKNKDDFFYFYHSAGKLVNNVSAELDKRRIYIDPKEERVFSMNNQYAGNSLACKKLALRLAIHRANNDVKEPWLTEHMFLAGFPSRRGDRYTYFTGAFPSGCGKTSTAMIPGGKIVGDDIVYIRSDDQGRMMAVNIEQGCFGIIEDVNAHDDPEIFKAITTPKEVIFSNVLNDSDGNVFWTGCGMEIPDKGINHSGDWKLGNKDSNGKVIPCSHPNSRYTINIDELSNADLENLHNPTGVAVDGILYGGRDPDTTVPVAQALSWEHGVFIGATIMSETTATTISGAQKRIENSPMANFDFLIVPLGKYLTNHINFGRSLKKCPKVFSTNYFLKDSNGKWTNTKLDKKIWIIWAEGIIHNEFSGIETPIGIIPKYDDLKQLFAEFFTDDNGSPRLYTIEEYNEQFSIRVDKYLSRMNSIKNLFKDDKDMPPEFDKEFQRIYDALTELKKVGGVIPPSHFI</sequence>
<dbReference type="NCBIfam" id="NF003253">
    <property type="entry name" value="PRK04210.1"/>
    <property type="match status" value="1"/>
</dbReference>
<dbReference type="AlphaFoldDB" id="A0A9Q0LAH4"/>
<organism evidence="12 13">
    <name type="scientific">Anaeramoeba ignava</name>
    <name type="common">Anaerobic marine amoeba</name>
    <dbReference type="NCBI Taxonomy" id="1746090"/>
    <lineage>
        <taxon>Eukaryota</taxon>
        <taxon>Metamonada</taxon>
        <taxon>Anaeramoebidae</taxon>
        <taxon>Anaeramoeba</taxon>
    </lineage>
</organism>
<keyword evidence="9" id="KW-0456">Lyase</keyword>
<dbReference type="GO" id="GO:0046327">
    <property type="term" value="P:glycerol biosynthetic process from pyruvate"/>
    <property type="evidence" value="ECO:0007669"/>
    <property type="project" value="TreeGrafter"/>
</dbReference>
<evidence type="ECO:0000256" key="3">
    <source>
        <dbReference type="ARBA" id="ARBA00012306"/>
    </source>
</evidence>
<evidence type="ECO:0000259" key="11">
    <source>
        <dbReference type="Pfam" id="PF17297"/>
    </source>
</evidence>
<keyword evidence="4" id="KW-0479">Metal-binding</keyword>
<evidence type="ECO:0000256" key="5">
    <source>
        <dbReference type="ARBA" id="ARBA00022741"/>
    </source>
</evidence>
<comment type="cofactor">
    <cofactor evidence="1">
        <name>Mn(2+)</name>
        <dbReference type="ChEBI" id="CHEBI:29035"/>
    </cofactor>
</comment>
<proteinExistence type="inferred from homology"/>
<dbReference type="GO" id="GO:0005525">
    <property type="term" value="F:GTP binding"/>
    <property type="evidence" value="ECO:0007669"/>
    <property type="project" value="UniProtKB-KW"/>
</dbReference>
<dbReference type="GO" id="GO:0033993">
    <property type="term" value="P:response to lipid"/>
    <property type="evidence" value="ECO:0007669"/>
    <property type="project" value="TreeGrafter"/>
</dbReference>
<evidence type="ECO:0000313" key="13">
    <source>
        <dbReference type="Proteomes" id="UP001149090"/>
    </source>
</evidence>
<evidence type="ECO:0000256" key="9">
    <source>
        <dbReference type="ARBA" id="ARBA00023239"/>
    </source>
</evidence>
<evidence type="ECO:0000256" key="6">
    <source>
        <dbReference type="ARBA" id="ARBA00022793"/>
    </source>
</evidence>
<keyword evidence="7" id="KW-0342">GTP-binding</keyword>
<evidence type="ECO:0000256" key="2">
    <source>
        <dbReference type="ARBA" id="ARBA00005796"/>
    </source>
</evidence>
<evidence type="ECO:0000256" key="4">
    <source>
        <dbReference type="ARBA" id="ARBA00022723"/>
    </source>
</evidence>
<dbReference type="InterPro" id="IPR035078">
    <property type="entry name" value="PEP_carboxykinase_GTP_N"/>
</dbReference>
<dbReference type="GO" id="GO:0019543">
    <property type="term" value="P:propionate catabolic process"/>
    <property type="evidence" value="ECO:0007669"/>
    <property type="project" value="TreeGrafter"/>
</dbReference>
<dbReference type="PIRSF" id="PIRSF001348">
    <property type="entry name" value="PEP_carboxykinase_GTP"/>
    <property type="match status" value="1"/>
</dbReference>
<dbReference type="SUPFAM" id="SSF53795">
    <property type="entry name" value="PEP carboxykinase-like"/>
    <property type="match status" value="1"/>
</dbReference>
<dbReference type="InterPro" id="IPR013035">
    <property type="entry name" value="PEP_carboxykinase_C"/>
</dbReference>
<evidence type="ECO:0000313" key="12">
    <source>
        <dbReference type="EMBL" id="KAJ5069138.1"/>
    </source>
</evidence>
<reference evidence="12" key="1">
    <citation type="submission" date="2022-10" db="EMBL/GenBank/DDBJ databases">
        <title>Novel sulphate-reducing endosymbionts in the free-living metamonad Anaeramoeba.</title>
        <authorList>
            <person name="Jerlstrom-Hultqvist J."/>
            <person name="Cepicka I."/>
            <person name="Gallot-Lavallee L."/>
            <person name="Salas-Leiva D."/>
            <person name="Curtis B.A."/>
            <person name="Zahonova K."/>
            <person name="Pipaliya S."/>
            <person name="Dacks J."/>
            <person name="Roger A.J."/>
        </authorList>
    </citation>
    <scope>NUCLEOTIDE SEQUENCE</scope>
    <source>
        <strain evidence="12">BMAN</strain>
    </source>
</reference>
<dbReference type="Proteomes" id="UP001149090">
    <property type="component" value="Unassembled WGS sequence"/>
</dbReference>
<evidence type="ECO:0000259" key="10">
    <source>
        <dbReference type="Pfam" id="PF00821"/>
    </source>
</evidence>
<dbReference type="OrthoDB" id="5841594at2759"/>
<keyword evidence="13" id="KW-1185">Reference proteome</keyword>
<dbReference type="HAMAP" id="MF_00452">
    <property type="entry name" value="PEPCK_GTP"/>
    <property type="match status" value="1"/>
</dbReference>
<dbReference type="GO" id="GO:0071333">
    <property type="term" value="P:cellular response to glucose stimulus"/>
    <property type="evidence" value="ECO:0007669"/>
    <property type="project" value="TreeGrafter"/>
</dbReference>
<dbReference type="EMBL" id="JAPDFW010000108">
    <property type="protein sequence ID" value="KAJ5069138.1"/>
    <property type="molecule type" value="Genomic_DNA"/>
</dbReference>
<dbReference type="Pfam" id="PF00821">
    <property type="entry name" value="PEPCK_GTP"/>
    <property type="match status" value="1"/>
</dbReference>
<dbReference type="GO" id="GO:0004613">
    <property type="term" value="F:phosphoenolpyruvate carboxykinase (GTP) activity"/>
    <property type="evidence" value="ECO:0007669"/>
    <property type="project" value="UniProtKB-EC"/>
</dbReference>
<dbReference type="InterPro" id="IPR018091">
    <property type="entry name" value="PEP_carboxykin_GTP_CS"/>
</dbReference>
<dbReference type="Gene3D" id="3.90.228.20">
    <property type="match status" value="1"/>
</dbReference>
<dbReference type="EC" id="4.1.1.32" evidence="3"/>
<dbReference type="InterPro" id="IPR008209">
    <property type="entry name" value="PEP_carboxykinase_GTP"/>
</dbReference>
<evidence type="ECO:0000256" key="1">
    <source>
        <dbReference type="ARBA" id="ARBA00001936"/>
    </source>
</evidence>
<dbReference type="GO" id="GO:0030145">
    <property type="term" value="F:manganese ion binding"/>
    <property type="evidence" value="ECO:0007669"/>
    <property type="project" value="TreeGrafter"/>
</dbReference>
<name>A0A9Q0LAH4_ANAIG</name>
<dbReference type="GO" id="GO:0005829">
    <property type="term" value="C:cytosol"/>
    <property type="evidence" value="ECO:0007669"/>
    <property type="project" value="TreeGrafter"/>
</dbReference>
<dbReference type="GO" id="GO:0006107">
    <property type="term" value="P:oxaloacetate metabolic process"/>
    <property type="evidence" value="ECO:0007669"/>
    <property type="project" value="TreeGrafter"/>
</dbReference>
<keyword evidence="8" id="KW-0464">Manganese</keyword>
<keyword evidence="6" id="KW-0210">Decarboxylase</keyword>
<comment type="similarity">
    <text evidence="2">Belongs to the phosphoenolpyruvate carboxykinase [GTP] family.</text>
</comment>
<accession>A0A9Q0LAH4</accession>
<dbReference type="PANTHER" id="PTHR11561:SF0">
    <property type="entry name" value="PHOSPHOENOLPYRUVATE CARBOXYKINASE [GTP]-RELATED"/>
    <property type="match status" value="1"/>
</dbReference>
<dbReference type="PANTHER" id="PTHR11561">
    <property type="entry name" value="PHOSPHOENOLPYRUVATE CARBOXYKINASE"/>
    <property type="match status" value="1"/>
</dbReference>
<dbReference type="Gene3D" id="2.170.8.10">
    <property type="entry name" value="Phosphoenolpyruvate Carboxykinase, domain 2"/>
    <property type="match status" value="1"/>
</dbReference>
<keyword evidence="5" id="KW-0547">Nucleotide-binding</keyword>
<evidence type="ECO:0000256" key="7">
    <source>
        <dbReference type="ARBA" id="ARBA00023134"/>
    </source>
</evidence>
<dbReference type="InterPro" id="IPR035077">
    <property type="entry name" value="PEP_carboxykinase_GTP_C"/>
</dbReference>
<dbReference type="InterPro" id="IPR008210">
    <property type="entry name" value="PEP_carboxykinase_N"/>
</dbReference>
<dbReference type="PROSITE" id="PS00505">
    <property type="entry name" value="PEPCK_GTP"/>
    <property type="match status" value="1"/>
</dbReference>
<protein>
    <recommendedName>
        <fullName evidence="3">phosphoenolpyruvate carboxykinase (GTP)</fullName>
        <ecNumber evidence="3">4.1.1.32</ecNumber>
    </recommendedName>
</protein>
<feature type="domain" description="Phosphoenolpyruvate carboxykinase GTP-utilising N-terminal" evidence="11">
    <location>
        <begin position="29"/>
        <end position="237"/>
    </location>
</feature>
<dbReference type="GO" id="GO:0006094">
    <property type="term" value="P:gluconeogenesis"/>
    <property type="evidence" value="ECO:0007669"/>
    <property type="project" value="InterPro"/>
</dbReference>